<keyword evidence="7" id="KW-0677">Repeat</keyword>
<evidence type="ECO:0000256" key="3">
    <source>
        <dbReference type="ARBA" id="ARBA00022475"/>
    </source>
</evidence>
<evidence type="ECO:0000256" key="14">
    <source>
        <dbReference type="SAM" id="Phobius"/>
    </source>
</evidence>
<keyword evidence="9 14" id="KW-1133">Transmembrane helix</keyword>
<evidence type="ECO:0000256" key="7">
    <source>
        <dbReference type="ARBA" id="ARBA00022737"/>
    </source>
</evidence>
<keyword evidence="4" id="KW-0245">EGF-like domain</keyword>
<dbReference type="InterPro" id="IPR001740">
    <property type="entry name" value="GPCR_2_EMR1-like_rcpt"/>
</dbReference>
<keyword evidence="8" id="KW-0106">Calcium</keyword>
<reference evidence="17" key="1">
    <citation type="submission" date="2020-10" db="EMBL/GenBank/DDBJ databases">
        <title>Chromosome-scale genome assembly of the Allis shad, Alosa alosa.</title>
        <authorList>
            <person name="Margot Z."/>
            <person name="Christophe K."/>
            <person name="Cabau C."/>
            <person name="Louis A."/>
            <person name="Berthelot C."/>
            <person name="Parey E."/>
            <person name="Roest Crollius H."/>
            <person name="Montfort J."/>
            <person name="Robinson-Rechavi M."/>
            <person name="Bucao C."/>
            <person name="Bouchez O."/>
            <person name="Gislard M."/>
            <person name="Lluch J."/>
            <person name="Milhes M."/>
            <person name="Lampietro C."/>
            <person name="Lopez Roques C."/>
            <person name="Donnadieu C."/>
            <person name="Braasch I."/>
            <person name="Desvignes T."/>
            <person name="Postlethwait J."/>
            <person name="Bobe J."/>
            <person name="Guiguen Y."/>
        </authorList>
    </citation>
    <scope>NUCLEOTIDE SEQUENCE</scope>
    <source>
        <strain evidence="17">M-15738</strain>
        <tissue evidence="17">Blood</tissue>
    </source>
</reference>
<comment type="subcellular location">
    <subcellularLocation>
        <location evidence="1">Cell membrane</location>
        <topology evidence="1">Multi-pass membrane protein</topology>
    </subcellularLocation>
</comment>
<gene>
    <name evidence="17" type="ORF">AALO_G00095830</name>
</gene>
<dbReference type="PROSITE" id="PS50261">
    <property type="entry name" value="G_PROTEIN_RECEP_F2_4"/>
    <property type="match status" value="1"/>
</dbReference>
<dbReference type="PRINTS" id="PR01128">
    <property type="entry name" value="EMR1HORMONER"/>
</dbReference>
<name>A0AAV6GSM9_9TELE</name>
<dbReference type="Proteomes" id="UP000823561">
    <property type="component" value="Chromosome 7"/>
</dbReference>
<keyword evidence="10 14" id="KW-0472">Membrane</keyword>
<dbReference type="GO" id="GO:0007166">
    <property type="term" value="P:cell surface receptor signaling pathway"/>
    <property type="evidence" value="ECO:0007669"/>
    <property type="project" value="InterPro"/>
</dbReference>
<sequence>MTSDGLPVKTVTLLLDRLADDDHSRPVLHRNSVLDSMKKLVSQLVTGPLAWRNANFTSNPTEVQILSVEPNDDLKGPSVLRTSGVSMDINLLGVARNNDGMATVVFMAYSHMMNVLDASFFRTRRNTTKTMMSRVVSATLLGTVNTTLPSPVQFTFEHITASEHRGKPSCVYWNVSAWIEDGCHVSEINPTHTVCSCDHLSTFALIMQTVDTFLSDPILDILNTILVLIGLVFLTLAVMTFALCRWNPRVSNVSRLNLCVCLLLAHPLFLLTQSFLHLIWPHEVLCKLLAGVLHFLFLCCFVWMSIEAVLLFLSVRKLKQVKPSEGVGPHCAALYLIGYGVPLFIVAVSAGVMPEGYGSLQCWLSTKAGFIWSFLGPVAFILTGNIVLFFIILLTLFFTLRGAQSAGSKVKYTRILAIKLLFQFFFLGCPWVLGFFVRSGPAVEVLFVMLNSQQGTFIFLVHCALNNEVRLQYRSWLQGFLRHRESSAFTSSTTVSPTSKDGQASGVQDTPI</sequence>
<keyword evidence="12" id="KW-0325">Glycoprotein</keyword>
<dbReference type="AlphaFoldDB" id="A0AAV6GSM9"/>
<evidence type="ECO:0000313" key="18">
    <source>
        <dbReference type="Proteomes" id="UP000823561"/>
    </source>
</evidence>
<evidence type="ECO:0000256" key="10">
    <source>
        <dbReference type="ARBA" id="ARBA00023136"/>
    </source>
</evidence>
<comment type="similarity">
    <text evidence="2">Belongs to the G-protein coupled receptor 2 family. Adhesion G-protein coupled receptor (ADGR) subfamily.</text>
</comment>
<dbReference type="Gene3D" id="1.20.1070.10">
    <property type="entry name" value="Rhodopsin 7-helix transmembrane proteins"/>
    <property type="match status" value="1"/>
</dbReference>
<evidence type="ECO:0000256" key="9">
    <source>
        <dbReference type="ARBA" id="ARBA00022989"/>
    </source>
</evidence>
<dbReference type="Gene3D" id="2.60.220.50">
    <property type="match status" value="1"/>
</dbReference>
<dbReference type="InterPro" id="IPR057244">
    <property type="entry name" value="GAIN_B"/>
</dbReference>
<proteinExistence type="inferred from homology"/>
<organism evidence="17 18">
    <name type="scientific">Alosa alosa</name>
    <name type="common">allis shad</name>
    <dbReference type="NCBI Taxonomy" id="278164"/>
    <lineage>
        <taxon>Eukaryota</taxon>
        <taxon>Metazoa</taxon>
        <taxon>Chordata</taxon>
        <taxon>Craniata</taxon>
        <taxon>Vertebrata</taxon>
        <taxon>Euteleostomi</taxon>
        <taxon>Actinopterygii</taxon>
        <taxon>Neopterygii</taxon>
        <taxon>Teleostei</taxon>
        <taxon>Clupei</taxon>
        <taxon>Clupeiformes</taxon>
        <taxon>Clupeoidei</taxon>
        <taxon>Clupeidae</taxon>
        <taxon>Alosa</taxon>
    </lineage>
</organism>
<feature type="transmembrane region" description="Helical" evidence="14">
    <location>
        <begin position="333"/>
        <end position="354"/>
    </location>
</feature>
<dbReference type="GO" id="GO:0004930">
    <property type="term" value="F:G protein-coupled receptor activity"/>
    <property type="evidence" value="ECO:0007669"/>
    <property type="project" value="InterPro"/>
</dbReference>
<dbReference type="Pfam" id="PF01825">
    <property type="entry name" value="GPS"/>
    <property type="match status" value="1"/>
</dbReference>
<evidence type="ECO:0000256" key="6">
    <source>
        <dbReference type="ARBA" id="ARBA00022729"/>
    </source>
</evidence>
<evidence type="ECO:0000259" key="16">
    <source>
        <dbReference type="PROSITE" id="PS50261"/>
    </source>
</evidence>
<evidence type="ECO:0000313" key="17">
    <source>
        <dbReference type="EMBL" id="KAG5278158.1"/>
    </source>
</evidence>
<keyword evidence="6" id="KW-0732">Signal</keyword>
<protein>
    <submittedName>
        <fullName evidence="17">Uncharacterized protein</fullName>
    </submittedName>
</protein>
<dbReference type="GO" id="GO:0007189">
    <property type="term" value="P:adenylate cyclase-activating G protein-coupled receptor signaling pathway"/>
    <property type="evidence" value="ECO:0007669"/>
    <property type="project" value="TreeGrafter"/>
</dbReference>
<feature type="region of interest" description="Disordered" evidence="13">
    <location>
        <begin position="491"/>
        <end position="512"/>
    </location>
</feature>
<dbReference type="SMART" id="SM00303">
    <property type="entry name" value="GPS"/>
    <property type="match status" value="1"/>
</dbReference>
<keyword evidence="3" id="KW-1003">Cell membrane</keyword>
<feature type="domain" description="GAIN-B" evidence="15">
    <location>
        <begin position="52"/>
        <end position="213"/>
    </location>
</feature>
<keyword evidence="11" id="KW-1015">Disulfide bond</keyword>
<dbReference type="FunFam" id="1.20.1070.10:FF:000054">
    <property type="entry name" value="Adhesion G protein-coupled receptor E3"/>
    <property type="match status" value="1"/>
</dbReference>
<dbReference type="PANTHER" id="PTHR12011">
    <property type="entry name" value="ADHESION G-PROTEIN COUPLED RECEPTOR"/>
    <property type="match status" value="1"/>
</dbReference>
<dbReference type="GO" id="GO:0005886">
    <property type="term" value="C:plasma membrane"/>
    <property type="evidence" value="ECO:0007669"/>
    <property type="project" value="UniProtKB-SubCell"/>
</dbReference>
<evidence type="ECO:0000256" key="1">
    <source>
        <dbReference type="ARBA" id="ARBA00004651"/>
    </source>
</evidence>
<feature type="transmembrane region" description="Helical" evidence="14">
    <location>
        <begin position="374"/>
        <end position="400"/>
    </location>
</feature>
<evidence type="ECO:0000256" key="8">
    <source>
        <dbReference type="ARBA" id="ARBA00022837"/>
    </source>
</evidence>
<comment type="caution">
    <text evidence="17">The sequence shown here is derived from an EMBL/GenBank/DDBJ whole genome shotgun (WGS) entry which is preliminary data.</text>
</comment>
<dbReference type="InterPro" id="IPR046338">
    <property type="entry name" value="GAIN_dom_sf"/>
</dbReference>
<feature type="transmembrane region" description="Helical" evidence="14">
    <location>
        <begin position="221"/>
        <end position="244"/>
    </location>
</feature>
<keyword evidence="5 14" id="KW-0812">Transmembrane</keyword>
<dbReference type="InterPro" id="IPR000203">
    <property type="entry name" value="GPS"/>
</dbReference>
<keyword evidence="18" id="KW-1185">Reference proteome</keyword>
<feature type="domain" description="G-protein coupled receptors family 2 profile 2" evidence="16">
    <location>
        <begin position="219"/>
        <end position="466"/>
    </location>
</feature>
<dbReference type="EMBL" id="JADWDJ010000007">
    <property type="protein sequence ID" value="KAG5278158.1"/>
    <property type="molecule type" value="Genomic_DNA"/>
</dbReference>
<feature type="transmembrane region" description="Helical" evidence="14">
    <location>
        <begin position="256"/>
        <end position="280"/>
    </location>
</feature>
<evidence type="ECO:0000256" key="4">
    <source>
        <dbReference type="ARBA" id="ARBA00022536"/>
    </source>
</evidence>
<evidence type="ECO:0000256" key="13">
    <source>
        <dbReference type="SAM" id="MobiDB-lite"/>
    </source>
</evidence>
<evidence type="ECO:0000256" key="2">
    <source>
        <dbReference type="ARBA" id="ARBA00007343"/>
    </source>
</evidence>
<dbReference type="InterPro" id="IPR017981">
    <property type="entry name" value="GPCR_2-like_7TM"/>
</dbReference>
<evidence type="ECO:0000256" key="11">
    <source>
        <dbReference type="ARBA" id="ARBA00023157"/>
    </source>
</evidence>
<dbReference type="PROSITE" id="PS50221">
    <property type="entry name" value="GAIN_B"/>
    <property type="match status" value="1"/>
</dbReference>
<feature type="transmembrane region" description="Helical" evidence="14">
    <location>
        <begin position="412"/>
        <end position="433"/>
    </location>
</feature>
<dbReference type="InterPro" id="IPR000832">
    <property type="entry name" value="GPCR_2_secretin-like"/>
</dbReference>
<evidence type="ECO:0000256" key="12">
    <source>
        <dbReference type="ARBA" id="ARBA00023180"/>
    </source>
</evidence>
<dbReference type="Pfam" id="PF00002">
    <property type="entry name" value="7tm_2"/>
    <property type="match status" value="1"/>
</dbReference>
<dbReference type="PANTHER" id="PTHR12011:SF469">
    <property type="entry name" value="ADHESION G PROTEIN-COUPLED RECEPTOR E1-RELATED"/>
    <property type="match status" value="1"/>
</dbReference>
<evidence type="ECO:0000259" key="15">
    <source>
        <dbReference type="PROSITE" id="PS50221"/>
    </source>
</evidence>
<feature type="transmembrane region" description="Helical" evidence="14">
    <location>
        <begin position="292"/>
        <end position="313"/>
    </location>
</feature>
<evidence type="ECO:0000256" key="5">
    <source>
        <dbReference type="ARBA" id="ARBA00022692"/>
    </source>
</evidence>
<dbReference type="PRINTS" id="PR00249">
    <property type="entry name" value="GPCRSECRETIN"/>
</dbReference>
<accession>A0AAV6GSM9</accession>